<evidence type="ECO:0000259" key="6">
    <source>
        <dbReference type="Pfam" id="PF00850"/>
    </source>
</evidence>
<dbReference type="GO" id="GO:0016787">
    <property type="term" value="F:hydrolase activity"/>
    <property type="evidence" value="ECO:0007669"/>
    <property type="project" value="UniProtKB-KW"/>
</dbReference>
<evidence type="ECO:0000313" key="8">
    <source>
        <dbReference type="Proteomes" id="UP000298860"/>
    </source>
</evidence>
<evidence type="ECO:0000256" key="4">
    <source>
        <dbReference type="ARBA" id="ARBA00022801"/>
    </source>
</evidence>
<dbReference type="InterPro" id="IPR037138">
    <property type="entry name" value="His_deacetylse_dom_sf"/>
</dbReference>
<comment type="caution">
    <text evidence="7">The sequence shown here is derived from an EMBL/GenBank/DDBJ whole genome shotgun (WGS) entry which is preliminary data.</text>
</comment>
<dbReference type="Pfam" id="PF00850">
    <property type="entry name" value="Hist_deacetyl"/>
    <property type="match status" value="1"/>
</dbReference>
<dbReference type="InterPro" id="IPR023801">
    <property type="entry name" value="His_deacetylse_dom"/>
</dbReference>
<dbReference type="PANTHER" id="PTHR10625:SF17">
    <property type="entry name" value="HISTONE DEACETYLASE 8"/>
    <property type="match status" value="1"/>
</dbReference>
<dbReference type="GO" id="GO:0040029">
    <property type="term" value="P:epigenetic regulation of gene expression"/>
    <property type="evidence" value="ECO:0007669"/>
    <property type="project" value="TreeGrafter"/>
</dbReference>
<accession>A0A4D4J2C7</accession>
<evidence type="ECO:0000256" key="5">
    <source>
        <dbReference type="ARBA" id="ARBA00022833"/>
    </source>
</evidence>
<dbReference type="PRINTS" id="PR01270">
    <property type="entry name" value="HDASUPER"/>
</dbReference>
<dbReference type="AlphaFoldDB" id="A0A4D4J2C7"/>
<dbReference type="SUPFAM" id="SSF52768">
    <property type="entry name" value="Arginase/deacetylase"/>
    <property type="match status" value="1"/>
</dbReference>
<feature type="domain" description="Histone deacetylase" evidence="6">
    <location>
        <begin position="53"/>
        <end position="346"/>
    </location>
</feature>
<evidence type="ECO:0000256" key="2">
    <source>
        <dbReference type="ARBA" id="ARBA00005947"/>
    </source>
</evidence>
<name>A0A4D4J2C7_9PSEU</name>
<organism evidence="7 8">
    <name type="scientific">Gandjariella thermophila</name>
    <dbReference type="NCBI Taxonomy" id="1931992"/>
    <lineage>
        <taxon>Bacteria</taxon>
        <taxon>Bacillati</taxon>
        <taxon>Actinomycetota</taxon>
        <taxon>Actinomycetes</taxon>
        <taxon>Pseudonocardiales</taxon>
        <taxon>Pseudonocardiaceae</taxon>
        <taxon>Gandjariella</taxon>
    </lineage>
</organism>
<evidence type="ECO:0000313" key="7">
    <source>
        <dbReference type="EMBL" id="GDY29262.1"/>
    </source>
</evidence>
<keyword evidence="3" id="KW-0479">Metal-binding</keyword>
<evidence type="ECO:0000256" key="1">
    <source>
        <dbReference type="ARBA" id="ARBA00001947"/>
    </source>
</evidence>
<dbReference type="InterPro" id="IPR023696">
    <property type="entry name" value="Ureohydrolase_dom_sf"/>
</dbReference>
<dbReference type="GO" id="GO:0004407">
    <property type="term" value="F:histone deacetylase activity"/>
    <property type="evidence" value="ECO:0007669"/>
    <property type="project" value="TreeGrafter"/>
</dbReference>
<keyword evidence="5" id="KW-0862">Zinc</keyword>
<proteinExistence type="inferred from homology"/>
<dbReference type="PANTHER" id="PTHR10625">
    <property type="entry name" value="HISTONE DEACETYLASE HDAC1-RELATED"/>
    <property type="match status" value="1"/>
</dbReference>
<reference evidence="8" key="1">
    <citation type="submission" date="2019-04" db="EMBL/GenBank/DDBJ databases">
        <title>Draft genome sequence of Pseudonocardiaceae bacterium SL3-2-4.</title>
        <authorList>
            <person name="Ningsih F."/>
            <person name="Yokota A."/>
            <person name="Sakai Y."/>
            <person name="Nanatani K."/>
            <person name="Yabe S."/>
            <person name="Oetari A."/>
            <person name="Sjamsuridzal W."/>
        </authorList>
    </citation>
    <scope>NUCLEOTIDE SEQUENCE [LARGE SCALE GENOMIC DNA]</scope>
    <source>
        <strain evidence="8">SL3-2-4</strain>
    </source>
</reference>
<dbReference type="EMBL" id="BJFL01000003">
    <property type="protein sequence ID" value="GDY29262.1"/>
    <property type="molecule type" value="Genomic_DNA"/>
</dbReference>
<dbReference type="Gene3D" id="3.40.800.20">
    <property type="entry name" value="Histone deacetylase domain"/>
    <property type="match status" value="1"/>
</dbReference>
<protein>
    <submittedName>
        <fullName evidence="7">Acetylpolyamine aminohydrolase</fullName>
    </submittedName>
</protein>
<dbReference type="RefSeq" id="WP_225978088.1">
    <property type="nucleotide sequence ID" value="NZ_BJFL01000003.1"/>
</dbReference>
<keyword evidence="4 7" id="KW-0378">Hydrolase</keyword>
<gene>
    <name evidence="7" type="ORF">GTS_08950</name>
</gene>
<dbReference type="GO" id="GO:0046872">
    <property type="term" value="F:metal ion binding"/>
    <property type="evidence" value="ECO:0007669"/>
    <property type="project" value="UniProtKB-KW"/>
</dbReference>
<comment type="cofactor">
    <cofactor evidence="1">
        <name>Zn(2+)</name>
        <dbReference type="ChEBI" id="CHEBI:29105"/>
    </cofactor>
</comment>
<keyword evidence="8" id="KW-1185">Reference proteome</keyword>
<sequence>MTTLISFGVRTVRSLASLDVDVFWHDACLDHDPGDGLWELPGHWPWLDQPEPHPENAARLRTFRAVLRDGPVAPRLRWRTGRLATVAELAAVHDRRYLDRLRAACAGPGRTTMEENTVVGPGSWEAVCAAAGTTLAAAEAVLAGEARRAYALVRPPGHHAQVDRADGYCLVNNAALAVEAARRAGCRRVAVLDWDVHHGNGTQQLFYADPDVLTVSLHMRHGPWGENHPQTGAPAEVGAGPGAGRNVNVELSLGAGDAAYLCALDEVVAPLLDRFAPDLLVCASGFDGSTFDPNGRHNLTAAGYRKIGGRVAALADAVAGGRVLFTQEGGYLRGYAALCLHALVEGLLGTGPLLADPLAYLPDDSAMHPERTAADLDAVRAAVGPYWPELFG</sequence>
<dbReference type="InterPro" id="IPR000286">
    <property type="entry name" value="HDACs"/>
</dbReference>
<dbReference type="Proteomes" id="UP000298860">
    <property type="component" value="Unassembled WGS sequence"/>
</dbReference>
<comment type="similarity">
    <text evidence="2">Belongs to the histone deacetylase family.</text>
</comment>
<evidence type="ECO:0000256" key="3">
    <source>
        <dbReference type="ARBA" id="ARBA00022723"/>
    </source>
</evidence>